<sequence>MQPTQFFFPLTQETTQNPDPTQSKRILDIKEYNGQKKLHKRLTVPLIWSRGCCYEGTPTLYTLQISTNANDVYYQNERLVVVDCFNIEIINFYTETLDPFEINDNTLIPTITPEKLQTRYNQCQVIDPDESILLTKPVFEELDTTPYLWNRYSEESDELEFDEDNNIVLNGIKYERSFEVPTLHKIKKLTHHFKPTLHEVLTQLPDYLDEPFLVTTEMLSSDIDVMVQGNYHVGITTVYTPVVEQDNKRPRTDNCQCDYTTFEKN</sequence>
<evidence type="ECO:0000313" key="1">
    <source>
        <dbReference type="EMBL" id="ARF12469.1"/>
    </source>
</evidence>
<gene>
    <name evidence="1" type="ORF">Klosneuvirus_6_31</name>
</gene>
<accession>A0A1V0SL52</accession>
<proteinExistence type="predicted"/>
<dbReference type="EMBL" id="KY684113">
    <property type="protein sequence ID" value="ARF12469.1"/>
    <property type="molecule type" value="Genomic_DNA"/>
</dbReference>
<organism evidence="1">
    <name type="scientific">Klosneuvirus KNV1</name>
    <dbReference type="NCBI Taxonomy" id="1977640"/>
    <lineage>
        <taxon>Viruses</taxon>
        <taxon>Varidnaviria</taxon>
        <taxon>Bamfordvirae</taxon>
        <taxon>Nucleocytoviricota</taxon>
        <taxon>Megaviricetes</taxon>
        <taxon>Imitervirales</taxon>
        <taxon>Mimiviridae</taxon>
        <taxon>Klosneuvirinae</taxon>
        <taxon>Klosneuvirus</taxon>
    </lineage>
</organism>
<reference evidence="1" key="1">
    <citation type="journal article" date="2017" name="Science">
        <title>Giant viruses with an expanded complement of translation system components.</title>
        <authorList>
            <person name="Schulz F."/>
            <person name="Yutin N."/>
            <person name="Ivanova N.N."/>
            <person name="Ortega D.R."/>
            <person name="Lee T.K."/>
            <person name="Vierheilig J."/>
            <person name="Daims H."/>
            <person name="Horn M."/>
            <person name="Wagner M."/>
            <person name="Jensen G.J."/>
            <person name="Kyrpides N.C."/>
            <person name="Koonin E.V."/>
            <person name="Woyke T."/>
        </authorList>
    </citation>
    <scope>NUCLEOTIDE SEQUENCE</scope>
    <source>
        <strain evidence="1">KNV1</strain>
    </source>
</reference>
<protein>
    <submittedName>
        <fullName evidence="1">Uncharacterized protein</fullName>
    </submittedName>
</protein>
<name>A0A1V0SL52_9VIRU</name>